<evidence type="ECO:0000256" key="1">
    <source>
        <dbReference type="SAM" id="SignalP"/>
    </source>
</evidence>
<protein>
    <submittedName>
        <fullName evidence="2">Uncharacterized protein</fullName>
    </submittedName>
</protein>
<evidence type="ECO:0000313" key="3">
    <source>
        <dbReference type="Proteomes" id="UP001422074"/>
    </source>
</evidence>
<dbReference type="Proteomes" id="UP001422074">
    <property type="component" value="Unassembled WGS sequence"/>
</dbReference>
<dbReference type="RefSeq" id="WP_345882770.1">
    <property type="nucleotide sequence ID" value="NZ_JBDFRB010000001.1"/>
</dbReference>
<proteinExistence type="predicted"/>
<reference evidence="2 3" key="1">
    <citation type="submission" date="2024-05" db="EMBL/GenBank/DDBJ databases">
        <title>Sinomonas sp. nov., isolated from a waste landfill.</title>
        <authorList>
            <person name="Zhao Y."/>
        </authorList>
    </citation>
    <scope>NUCLEOTIDE SEQUENCE [LARGE SCALE GENOMIC DNA]</scope>
    <source>
        <strain evidence="2 3">CCTCC AB2014300</strain>
    </source>
</reference>
<sequence>MPRVHRTLLTAAVSAILALGAAAPSSAAILDRWDIAFSDSGEAKDFCGVRGLNPTFTFDVTGTAMIVQRGPRGFDYYLDTTRFVGTYTYRGMTITEYGAGTDKDLSIVDNGDGTLSVTVLLTGGARVMGHEGKPIAKNDGQIRLLLTVDSTTWNVIDEVLVFGSTGTNDDFCEAVLADWGVTP</sequence>
<keyword evidence="1" id="KW-0732">Signal</keyword>
<name>A0ABU9WVT8_9MICC</name>
<feature type="chain" id="PRO_5046907134" evidence="1">
    <location>
        <begin position="28"/>
        <end position="183"/>
    </location>
</feature>
<dbReference type="EMBL" id="JBDFRB010000001">
    <property type="protein sequence ID" value="MEN2743287.1"/>
    <property type="molecule type" value="Genomic_DNA"/>
</dbReference>
<accession>A0ABU9WVT8</accession>
<gene>
    <name evidence="2" type="ORF">ABCQ75_01870</name>
</gene>
<feature type="signal peptide" evidence="1">
    <location>
        <begin position="1"/>
        <end position="27"/>
    </location>
</feature>
<organism evidence="2 3">
    <name type="scientific">Sinomonas halotolerans</name>
    <dbReference type="NCBI Taxonomy" id="1644133"/>
    <lineage>
        <taxon>Bacteria</taxon>
        <taxon>Bacillati</taxon>
        <taxon>Actinomycetota</taxon>
        <taxon>Actinomycetes</taxon>
        <taxon>Micrococcales</taxon>
        <taxon>Micrococcaceae</taxon>
        <taxon>Sinomonas</taxon>
    </lineage>
</organism>
<evidence type="ECO:0000313" key="2">
    <source>
        <dbReference type="EMBL" id="MEN2743287.1"/>
    </source>
</evidence>
<keyword evidence="3" id="KW-1185">Reference proteome</keyword>
<comment type="caution">
    <text evidence="2">The sequence shown here is derived from an EMBL/GenBank/DDBJ whole genome shotgun (WGS) entry which is preliminary data.</text>
</comment>